<dbReference type="InterPro" id="IPR007502">
    <property type="entry name" value="Helicase-assoc_dom"/>
</dbReference>
<dbReference type="SMART" id="SM00490">
    <property type="entry name" value="HELICc"/>
    <property type="match status" value="1"/>
</dbReference>
<keyword evidence="5" id="KW-0547">Nucleotide-binding</keyword>
<dbReference type="FunFam" id="1.20.120.1080:FF:000018">
    <property type="entry name" value="Pre-mRNA-splicing factor ATP-dependent RNA helicase prp16"/>
    <property type="match status" value="1"/>
</dbReference>
<evidence type="ECO:0000256" key="8">
    <source>
        <dbReference type="ARBA" id="ARBA00022840"/>
    </source>
</evidence>
<dbReference type="PANTHER" id="PTHR18934:SF91">
    <property type="entry name" value="PRE-MRNA-SPLICING FACTOR ATP-DEPENDENT RNA HELICASE PRP16"/>
    <property type="match status" value="1"/>
</dbReference>
<dbReference type="EC" id="3.6.4.13" evidence="3"/>
<dbReference type="Pfam" id="PF07717">
    <property type="entry name" value="OB_NTP_bind"/>
    <property type="match status" value="1"/>
</dbReference>
<dbReference type="PROSITE" id="PS51194">
    <property type="entry name" value="HELICASE_CTER"/>
    <property type="match status" value="1"/>
</dbReference>
<dbReference type="FunFam" id="3.40.50.300:FF:000615">
    <property type="entry name" value="pre-mRNA-splicing factor ATP-dependent RNA helicase DEAH7"/>
    <property type="match status" value="1"/>
</dbReference>
<dbReference type="GO" id="GO:0000398">
    <property type="term" value="P:mRNA splicing, via spliceosome"/>
    <property type="evidence" value="ECO:0007669"/>
    <property type="project" value="UniProtKB-ARBA"/>
</dbReference>
<evidence type="ECO:0000256" key="3">
    <source>
        <dbReference type="ARBA" id="ARBA00012552"/>
    </source>
</evidence>
<feature type="compositionally biased region" description="Low complexity" evidence="13">
    <location>
        <begin position="554"/>
        <end position="563"/>
    </location>
</feature>
<evidence type="ECO:0000256" key="2">
    <source>
        <dbReference type="ARBA" id="ARBA00004379"/>
    </source>
</evidence>
<dbReference type="InterPro" id="IPR027417">
    <property type="entry name" value="P-loop_NTPase"/>
</dbReference>
<evidence type="ECO:0000259" key="14">
    <source>
        <dbReference type="PROSITE" id="PS51192"/>
    </source>
</evidence>
<evidence type="ECO:0000256" key="9">
    <source>
        <dbReference type="ARBA" id="ARBA00023187"/>
    </source>
</evidence>
<dbReference type="EMBL" id="CAKKNE010000002">
    <property type="protein sequence ID" value="CAH0368780.1"/>
    <property type="molecule type" value="Genomic_DNA"/>
</dbReference>
<evidence type="ECO:0000313" key="16">
    <source>
        <dbReference type="EMBL" id="CAH0368780.1"/>
    </source>
</evidence>
<evidence type="ECO:0000313" key="17">
    <source>
        <dbReference type="Proteomes" id="UP000789595"/>
    </source>
</evidence>
<reference evidence="16" key="1">
    <citation type="submission" date="2021-11" db="EMBL/GenBank/DDBJ databases">
        <authorList>
            <consortium name="Genoscope - CEA"/>
            <person name="William W."/>
        </authorList>
    </citation>
    <scope>NUCLEOTIDE SEQUENCE</scope>
</reference>
<comment type="similarity">
    <text evidence="11">Belongs to the DEAD box helicase family. DEAH subfamily. PRP16 sub-subfamily.</text>
</comment>
<feature type="domain" description="Helicase ATP-binding" evidence="14">
    <location>
        <begin position="850"/>
        <end position="1013"/>
    </location>
</feature>
<keyword evidence="17" id="KW-1185">Reference proteome</keyword>
<dbReference type="Pfam" id="PF21010">
    <property type="entry name" value="HA2_C"/>
    <property type="match status" value="1"/>
</dbReference>
<dbReference type="Proteomes" id="UP000789595">
    <property type="component" value="Unassembled WGS sequence"/>
</dbReference>
<dbReference type="PROSITE" id="PS51192">
    <property type="entry name" value="HELICASE_ATP_BIND_1"/>
    <property type="match status" value="1"/>
</dbReference>
<name>A0A8J2SBW0_9STRA</name>
<evidence type="ECO:0000256" key="7">
    <source>
        <dbReference type="ARBA" id="ARBA00022806"/>
    </source>
</evidence>
<sequence>MPMIACPFPHMTQHWDVPLPEELPTPKEWKDAGYPEGIPFDLQELKDTCKERNIPYDERRDEEMSLRERILQDMIRRYAQIDGKGGGLTYGEVDAEDLLKCVNTFCAPLPDGGFWDLGSGAGSAALAAAHAFDAFAAGSGGVELQPRLHGLAVEARGRLAAWAGADAAGVLDAALAAAAAAAAAGAALDPDATEAAVAAILGRRGLRHALAGVAATSLEGYVSAKAPFARGAFRAEAGAWTRLDGAADADAARADARGRQARRALDELRAGEEPAVEFVEGDLFGAAAVARWRGAAVVLANVLLFGAADKARLAALLGEALRPGAWVLSTAPLADARLARRQEGVHVKTSWTGGAKVDVYQELATELARALQLPGTNRTLGRTFVRYGLAALKEPTEERAEQAFLAKAKSLASIRPELASQLLHRVRERLRNATLQLAAERDEAAAAARGGAGAPILGFSRATAETLRSTASNKAGGLVQGARPTFRRPAAPALGLQALAQAKRAAKAERDGGAAPAAARPRRSGLGVDAEAWERPVRLDSAQTTAHETFWGRAAAAAAPDAAPDAERPPPPPTPPPESWRDHASSGEEEEADGDAAGSETHDRPRRRREEADADFDRRYYDDDDGAAADEAFVGDREKWQAREQEMARARAKGEGAEKLAGMSARRSQLHQDQAAWEENRLVTSGVAAEREAELTFDDDGAQRVTLLVHQLRPPFLDGRVQFTVQSDVVPTVKDPTSDMATNARNGSALLRQMREARDRQKMRHRFWELGGSRMGKALGVDDEKKEDDAAPQEKEEETFDYRESSSYAKNVSEGSSLATNARASEFTARKSVAEQRRALPAFSVRDDVLTVVRDNQVVIVVGETGSGKTTQLTQYVREDGFCEDGCVACTQPRRVAAMSVAARVAQEVGCELGDEVGYAIRFEDVTSDKTQIKYMTDGVLLRESLRDPDLEKYSVVIMDEAHERSLHTDVLFGLLKGVLSRRRDLRLVVTSATLNAEKFSSFFGGAAPIFRIPGRTFPVEKYFAKSPCEDHVDGAVKQALAIHLSYPPGDILVFMTGQEDVEATCAAIAERLGTLGDGVPPLLLLPMYSQLPADLQAKIFECAEQNQRKCVVSTNVAETSLTVDGIKYVVDCGYCKLKVYNPRVGMDALHVTPVSRANAGQRAGRAGRTGPGFCYRLYTERQFRDELLETQVPEIQRTNLGNVVLLLKSLGVENLLDFAFMDAPPQENILNSMYQLWVLGALDNGGGLSELGRKMAEFPLDPPLAKMLLFAEALACTSEVLTVVSCLSVPALFFRPKDREAESDAAREKFFVPESDHLTLLNVYEQWAARRFDKAWCDRHYVHHKGLRKAREVRGQLEDLMDQQRVPVTSCGEGAWDAVRRAICSAYFFNAAKLRGVGEYVNLLSAIPCHLHPSSALFGLGYTPDHVIYHELVLTSREYMKCTTAVDGEWLAELGPMFFSVKQSYADRVAKRKRERTEADAMEADFEDVRRLRDLDARREARAAAATPRPGTRICTPGLGRRPPRARPPVPRGGK</sequence>
<dbReference type="Gene3D" id="3.40.50.300">
    <property type="entry name" value="P-loop containing nucleotide triphosphate hydrolases"/>
    <property type="match status" value="2"/>
</dbReference>
<dbReference type="Pfam" id="PF00270">
    <property type="entry name" value="DEAD"/>
    <property type="match status" value="1"/>
</dbReference>
<dbReference type="InterPro" id="IPR011709">
    <property type="entry name" value="DEAD-box_helicase_OB_fold"/>
</dbReference>
<keyword evidence="6" id="KW-0378">Hydrolase</keyword>
<dbReference type="GO" id="GO:0005524">
    <property type="term" value="F:ATP binding"/>
    <property type="evidence" value="ECO:0007669"/>
    <property type="project" value="UniProtKB-KW"/>
</dbReference>
<evidence type="ECO:0000256" key="4">
    <source>
        <dbReference type="ARBA" id="ARBA00022664"/>
    </source>
</evidence>
<keyword evidence="4" id="KW-0507">mRNA processing</keyword>
<dbReference type="PROSITE" id="PS00690">
    <property type="entry name" value="DEAH_ATP_HELICASE"/>
    <property type="match status" value="1"/>
</dbReference>
<gene>
    <name evidence="16" type="ORF">PECAL_2P18650</name>
</gene>
<dbReference type="Pfam" id="PF04408">
    <property type="entry name" value="WHD_HA2"/>
    <property type="match status" value="1"/>
</dbReference>
<evidence type="ECO:0000256" key="6">
    <source>
        <dbReference type="ARBA" id="ARBA00022801"/>
    </source>
</evidence>
<dbReference type="FunFam" id="3.40.50.300:FF:000007">
    <property type="entry name" value="Pre-mRNA-splicing factor ATP-dependent RNA helicase"/>
    <property type="match status" value="1"/>
</dbReference>
<feature type="region of interest" description="Disordered" evidence="13">
    <location>
        <begin position="1500"/>
        <end position="1536"/>
    </location>
</feature>
<dbReference type="GO" id="GO:0033644">
    <property type="term" value="C:host cell membrane"/>
    <property type="evidence" value="ECO:0007669"/>
    <property type="project" value="UniProtKB-SubCell"/>
</dbReference>
<keyword evidence="8" id="KW-0067">ATP-binding</keyword>
<feature type="region of interest" description="Disordered" evidence="13">
    <location>
        <begin position="554"/>
        <end position="623"/>
    </location>
</feature>
<dbReference type="InterPro" id="IPR048333">
    <property type="entry name" value="HA2_WH"/>
</dbReference>
<protein>
    <recommendedName>
        <fullName evidence="3">RNA helicase</fullName>
        <ecNumber evidence="3">3.6.4.13</ecNumber>
    </recommendedName>
</protein>
<feature type="region of interest" description="Disordered" evidence="13">
    <location>
        <begin position="505"/>
        <end position="531"/>
    </location>
</feature>
<evidence type="ECO:0000256" key="13">
    <source>
        <dbReference type="SAM" id="MobiDB-lite"/>
    </source>
</evidence>
<dbReference type="Gene3D" id="1.20.120.1080">
    <property type="match status" value="1"/>
</dbReference>
<dbReference type="InterPro" id="IPR002464">
    <property type="entry name" value="DNA/RNA_helicase_DEAH_CS"/>
</dbReference>
<evidence type="ECO:0000256" key="10">
    <source>
        <dbReference type="ARBA" id="ARBA00023242"/>
    </source>
</evidence>
<feature type="compositionally biased region" description="Pro residues" evidence="13">
    <location>
        <begin position="1527"/>
        <end position="1536"/>
    </location>
</feature>
<dbReference type="GO" id="GO:0003724">
    <property type="term" value="F:RNA helicase activity"/>
    <property type="evidence" value="ECO:0007669"/>
    <property type="project" value="UniProtKB-EC"/>
</dbReference>
<evidence type="ECO:0000256" key="5">
    <source>
        <dbReference type="ARBA" id="ARBA00022741"/>
    </source>
</evidence>
<dbReference type="InterPro" id="IPR029063">
    <property type="entry name" value="SAM-dependent_MTases_sf"/>
</dbReference>
<keyword evidence="10" id="KW-0539">Nucleus</keyword>
<evidence type="ECO:0000256" key="1">
    <source>
        <dbReference type="ARBA" id="ARBA00004123"/>
    </source>
</evidence>
<feature type="compositionally biased region" description="Basic and acidic residues" evidence="13">
    <location>
        <begin position="600"/>
        <end position="621"/>
    </location>
</feature>
<keyword evidence="7" id="KW-0347">Helicase</keyword>
<dbReference type="PANTHER" id="PTHR18934">
    <property type="entry name" value="ATP-DEPENDENT RNA HELICASE"/>
    <property type="match status" value="1"/>
</dbReference>
<proteinExistence type="inferred from homology"/>
<feature type="domain" description="Helicase C-terminal" evidence="15">
    <location>
        <begin position="1036"/>
        <end position="1212"/>
    </location>
</feature>
<comment type="catalytic activity">
    <reaction evidence="12">
        <text>ATP + H2O = ADP + phosphate + H(+)</text>
        <dbReference type="Rhea" id="RHEA:13065"/>
        <dbReference type="ChEBI" id="CHEBI:15377"/>
        <dbReference type="ChEBI" id="CHEBI:15378"/>
        <dbReference type="ChEBI" id="CHEBI:30616"/>
        <dbReference type="ChEBI" id="CHEBI:43474"/>
        <dbReference type="ChEBI" id="CHEBI:456216"/>
        <dbReference type="EC" id="3.6.4.13"/>
    </reaction>
</comment>
<keyword evidence="9" id="KW-0508">mRNA splicing</keyword>
<comment type="caution">
    <text evidence="16">The sequence shown here is derived from an EMBL/GenBank/DDBJ whole genome shotgun (WGS) entry which is preliminary data.</text>
</comment>
<feature type="region of interest" description="Disordered" evidence="13">
    <location>
        <begin position="779"/>
        <end position="815"/>
    </location>
</feature>
<dbReference type="InterPro" id="IPR011545">
    <property type="entry name" value="DEAD/DEAH_box_helicase_dom"/>
</dbReference>
<feature type="compositionally biased region" description="Basic and acidic residues" evidence="13">
    <location>
        <begin position="780"/>
        <end position="804"/>
    </location>
</feature>
<evidence type="ECO:0000259" key="15">
    <source>
        <dbReference type="PROSITE" id="PS51194"/>
    </source>
</evidence>
<dbReference type="GO" id="GO:0003723">
    <property type="term" value="F:RNA binding"/>
    <property type="evidence" value="ECO:0007669"/>
    <property type="project" value="TreeGrafter"/>
</dbReference>
<feature type="compositionally biased region" description="Polar residues" evidence="13">
    <location>
        <begin position="805"/>
        <end position="815"/>
    </location>
</feature>
<dbReference type="SMART" id="SM00487">
    <property type="entry name" value="DEXDc"/>
    <property type="match status" value="1"/>
</dbReference>
<evidence type="ECO:0000256" key="12">
    <source>
        <dbReference type="ARBA" id="ARBA00047984"/>
    </source>
</evidence>
<dbReference type="Pfam" id="PF00271">
    <property type="entry name" value="Helicase_C"/>
    <property type="match status" value="1"/>
</dbReference>
<organism evidence="16 17">
    <name type="scientific">Pelagomonas calceolata</name>
    <dbReference type="NCBI Taxonomy" id="35677"/>
    <lineage>
        <taxon>Eukaryota</taxon>
        <taxon>Sar</taxon>
        <taxon>Stramenopiles</taxon>
        <taxon>Ochrophyta</taxon>
        <taxon>Pelagophyceae</taxon>
        <taxon>Pelagomonadales</taxon>
        <taxon>Pelagomonadaceae</taxon>
        <taxon>Pelagomonas</taxon>
    </lineage>
</organism>
<dbReference type="SMART" id="SM00847">
    <property type="entry name" value="HA2"/>
    <property type="match status" value="1"/>
</dbReference>
<dbReference type="InterPro" id="IPR014001">
    <property type="entry name" value="Helicase_ATP-bd"/>
</dbReference>
<comment type="subcellular location">
    <subcellularLocation>
        <location evidence="2">Host membrane</location>
        <topology evidence="2">Single-pass membrane protein</topology>
    </subcellularLocation>
    <subcellularLocation>
        <location evidence="1">Nucleus</location>
    </subcellularLocation>
</comment>
<dbReference type="GO" id="GO:0016787">
    <property type="term" value="F:hydrolase activity"/>
    <property type="evidence" value="ECO:0007669"/>
    <property type="project" value="UniProtKB-KW"/>
</dbReference>
<dbReference type="Gene3D" id="3.40.50.150">
    <property type="entry name" value="Vaccinia Virus protein VP39"/>
    <property type="match status" value="2"/>
</dbReference>
<evidence type="ECO:0000256" key="11">
    <source>
        <dbReference type="ARBA" id="ARBA00038040"/>
    </source>
</evidence>
<dbReference type="OrthoDB" id="10253254at2759"/>
<accession>A0A8J2SBW0</accession>
<dbReference type="CDD" id="cd18791">
    <property type="entry name" value="SF2_C_RHA"/>
    <property type="match status" value="1"/>
</dbReference>
<dbReference type="SUPFAM" id="SSF52540">
    <property type="entry name" value="P-loop containing nucleoside triphosphate hydrolases"/>
    <property type="match status" value="1"/>
</dbReference>
<dbReference type="GO" id="GO:0005634">
    <property type="term" value="C:nucleus"/>
    <property type="evidence" value="ECO:0007669"/>
    <property type="project" value="UniProtKB-SubCell"/>
</dbReference>
<feature type="compositionally biased region" description="Pro residues" evidence="13">
    <location>
        <begin position="569"/>
        <end position="578"/>
    </location>
</feature>
<dbReference type="InterPro" id="IPR001650">
    <property type="entry name" value="Helicase_C-like"/>
</dbReference>